<name>A0ABS1E188_RUBGE</name>
<reference evidence="1" key="2">
    <citation type="journal article" date="2020" name="Microorganisms">
        <title>Osmotic Adaptation and Compatible Solute Biosynthesis of Phototrophic Bacteria as Revealed from Genome Analyses.</title>
        <authorList>
            <person name="Imhoff J.F."/>
            <person name="Rahn T."/>
            <person name="Kunzel S."/>
            <person name="Keller A."/>
            <person name="Neulinger S.C."/>
        </authorList>
    </citation>
    <scope>NUCLEOTIDE SEQUENCE</scope>
    <source>
        <strain evidence="1">IM 151</strain>
    </source>
</reference>
<accession>A0ABS1E188</accession>
<protein>
    <submittedName>
        <fullName evidence="1">Uncharacterized protein</fullName>
    </submittedName>
</protein>
<keyword evidence="2" id="KW-1185">Reference proteome</keyword>
<proteinExistence type="predicted"/>
<comment type="caution">
    <text evidence="1">The sequence shown here is derived from an EMBL/GenBank/DDBJ whole genome shotgun (WGS) entry which is preliminary data.</text>
</comment>
<dbReference type="Proteomes" id="UP001041814">
    <property type="component" value="Unassembled WGS sequence"/>
</dbReference>
<organism evidence="1 2">
    <name type="scientific">Rubrivivax gelatinosus</name>
    <name type="common">Rhodocyclus gelatinosus</name>
    <name type="synonym">Rhodopseudomonas gelatinosa</name>
    <dbReference type="NCBI Taxonomy" id="28068"/>
    <lineage>
        <taxon>Bacteria</taxon>
        <taxon>Pseudomonadati</taxon>
        <taxon>Pseudomonadota</taxon>
        <taxon>Betaproteobacteria</taxon>
        <taxon>Burkholderiales</taxon>
        <taxon>Sphaerotilaceae</taxon>
        <taxon>Rubrivivax</taxon>
    </lineage>
</organism>
<dbReference type="EMBL" id="NRRU01000075">
    <property type="protein sequence ID" value="MBK1714647.1"/>
    <property type="molecule type" value="Genomic_DNA"/>
</dbReference>
<reference evidence="1" key="1">
    <citation type="submission" date="2017-08" db="EMBL/GenBank/DDBJ databases">
        <authorList>
            <person name="Imhoff J.F."/>
            <person name="Rahn T."/>
            <person name="Kuenzel S."/>
            <person name="Neulinger S.C."/>
        </authorList>
    </citation>
    <scope>NUCLEOTIDE SEQUENCE</scope>
    <source>
        <strain evidence="1">IM 151</strain>
    </source>
</reference>
<evidence type="ECO:0000313" key="1">
    <source>
        <dbReference type="EMBL" id="MBK1714647.1"/>
    </source>
</evidence>
<dbReference type="RefSeq" id="WP_200379465.1">
    <property type="nucleotide sequence ID" value="NZ_NRRU01000075.1"/>
</dbReference>
<sequence length="102" mass="11098">MFIDYDKTLKDIETELARLGAALGMDWADETRVRSLAREVLAQWKSGAPAPRPHADRHLMLRYTLCGLVGLLAVTMQAAPASSDEARPASEALARAFSSLQG</sequence>
<gene>
    <name evidence="1" type="ORF">CKO43_17915</name>
</gene>
<evidence type="ECO:0000313" key="2">
    <source>
        <dbReference type="Proteomes" id="UP001041814"/>
    </source>
</evidence>